<feature type="compositionally biased region" description="Polar residues" evidence="1">
    <location>
        <begin position="1"/>
        <end position="10"/>
    </location>
</feature>
<feature type="region of interest" description="Disordered" evidence="1">
    <location>
        <begin position="35"/>
        <end position="83"/>
    </location>
</feature>
<feature type="compositionally biased region" description="Basic and acidic residues" evidence="1">
    <location>
        <begin position="35"/>
        <end position="49"/>
    </location>
</feature>
<evidence type="ECO:0000313" key="3">
    <source>
        <dbReference type="Proteomes" id="UP000799750"/>
    </source>
</evidence>
<organism evidence="2 3">
    <name type="scientific">Lophium mytilinum</name>
    <dbReference type="NCBI Taxonomy" id="390894"/>
    <lineage>
        <taxon>Eukaryota</taxon>
        <taxon>Fungi</taxon>
        <taxon>Dikarya</taxon>
        <taxon>Ascomycota</taxon>
        <taxon>Pezizomycotina</taxon>
        <taxon>Dothideomycetes</taxon>
        <taxon>Pleosporomycetidae</taxon>
        <taxon>Mytilinidiales</taxon>
        <taxon>Mytilinidiaceae</taxon>
        <taxon>Lophium</taxon>
    </lineage>
</organism>
<proteinExistence type="predicted"/>
<dbReference type="EMBL" id="MU004198">
    <property type="protein sequence ID" value="KAF2489745.1"/>
    <property type="molecule type" value="Genomic_DNA"/>
</dbReference>
<gene>
    <name evidence="2" type="ORF">BU16DRAFT_622372</name>
</gene>
<keyword evidence="3" id="KW-1185">Reference proteome</keyword>
<protein>
    <submittedName>
        <fullName evidence="2">Uncharacterized protein</fullName>
    </submittedName>
</protein>
<reference evidence="2" key="1">
    <citation type="journal article" date="2020" name="Stud. Mycol.">
        <title>101 Dothideomycetes genomes: a test case for predicting lifestyles and emergence of pathogens.</title>
        <authorList>
            <person name="Haridas S."/>
            <person name="Albert R."/>
            <person name="Binder M."/>
            <person name="Bloem J."/>
            <person name="Labutti K."/>
            <person name="Salamov A."/>
            <person name="Andreopoulos B."/>
            <person name="Baker S."/>
            <person name="Barry K."/>
            <person name="Bills G."/>
            <person name="Bluhm B."/>
            <person name="Cannon C."/>
            <person name="Castanera R."/>
            <person name="Culley D."/>
            <person name="Daum C."/>
            <person name="Ezra D."/>
            <person name="Gonzalez J."/>
            <person name="Henrissat B."/>
            <person name="Kuo A."/>
            <person name="Liang C."/>
            <person name="Lipzen A."/>
            <person name="Lutzoni F."/>
            <person name="Magnuson J."/>
            <person name="Mondo S."/>
            <person name="Nolan M."/>
            <person name="Ohm R."/>
            <person name="Pangilinan J."/>
            <person name="Park H.-J."/>
            <person name="Ramirez L."/>
            <person name="Alfaro M."/>
            <person name="Sun H."/>
            <person name="Tritt A."/>
            <person name="Yoshinaga Y."/>
            <person name="Zwiers L.-H."/>
            <person name="Turgeon B."/>
            <person name="Goodwin S."/>
            <person name="Spatafora J."/>
            <person name="Crous P."/>
            <person name="Grigoriev I."/>
        </authorList>
    </citation>
    <scope>NUCLEOTIDE SEQUENCE</scope>
    <source>
        <strain evidence="2">CBS 269.34</strain>
    </source>
</reference>
<evidence type="ECO:0000256" key="1">
    <source>
        <dbReference type="SAM" id="MobiDB-lite"/>
    </source>
</evidence>
<feature type="compositionally biased region" description="Basic and acidic residues" evidence="1">
    <location>
        <begin position="57"/>
        <end position="72"/>
    </location>
</feature>
<feature type="region of interest" description="Disordered" evidence="1">
    <location>
        <begin position="101"/>
        <end position="121"/>
    </location>
</feature>
<evidence type="ECO:0000313" key="2">
    <source>
        <dbReference type="EMBL" id="KAF2489745.1"/>
    </source>
</evidence>
<accession>A0A6A6QBH2</accession>
<sequence>MYPPSLNAQPDRQEEQLDDKGTTTEIVMWFHSRFTEADKISPRSPRDITEVSPEYPPETRETAPKCVDRDPPEPMSQTADDAKVDLCQSRSSVMLAAESRAPECINIHSPRNPRKKPPEPEIRMSMIRSKAAASVAKRIDDDLEKPLQLQPRMVATLG</sequence>
<feature type="region of interest" description="Disordered" evidence="1">
    <location>
        <begin position="1"/>
        <end position="22"/>
    </location>
</feature>
<feature type="compositionally biased region" description="Basic and acidic residues" evidence="1">
    <location>
        <begin position="11"/>
        <end position="22"/>
    </location>
</feature>
<dbReference type="AlphaFoldDB" id="A0A6A6QBH2"/>
<dbReference type="Proteomes" id="UP000799750">
    <property type="component" value="Unassembled WGS sequence"/>
</dbReference>
<name>A0A6A6QBH2_9PEZI</name>